<keyword evidence="2" id="KW-0808">Transferase</keyword>
<protein>
    <submittedName>
        <fullName evidence="2">Putative GNAT family N-acyltransferase</fullName>
    </submittedName>
</protein>
<dbReference type="Gene3D" id="3.40.630.30">
    <property type="match status" value="1"/>
</dbReference>
<dbReference type="RefSeq" id="WP_133587192.1">
    <property type="nucleotide sequence ID" value="NZ_CP037953.1"/>
</dbReference>
<feature type="domain" description="N-acetyltransferase" evidence="1">
    <location>
        <begin position="5"/>
        <end position="143"/>
    </location>
</feature>
<dbReference type="InterPro" id="IPR000182">
    <property type="entry name" value="GNAT_dom"/>
</dbReference>
<dbReference type="OrthoDB" id="9796171at2"/>
<evidence type="ECO:0000313" key="2">
    <source>
        <dbReference type="EMBL" id="TDQ51308.1"/>
    </source>
</evidence>
<dbReference type="CDD" id="cd04301">
    <property type="entry name" value="NAT_SF"/>
    <property type="match status" value="1"/>
</dbReference>
<sequence>MNGRFRVLRVDWQDMGAVLALVREKVFVYEMRNSPDLELDGQDPACFHVLAVAENGEAIGTGRMDKSGVIGHIAVLMPWRQLGVGSALLEELIAIARDKQLPHVKLHAPLDAKAFYEEHDFHAAGAVYMDAGEPFVTMRLQLPTTPLINRLNIVY</sequence>
<name>A0A4R6UV96_9GAMM</name>
<keyword evidence="2" id="KW-0012">Acyltransferase</keyword>
<dbReference type="AlphaFoldDB" id="A0A4R6UV96"/>
<evidence type="ECO:0000259" key="1">
    <source>
        <dbReference type="PROSITE" id="PS51186"/>
    </source>
</evidence>
<dbReference type="SUPFAM" id="SSF55729">
    <property type="entry name" value="Acyl-CoA N-acyltransferases (Nat)"/>
    <property type="match status" value="1"/>
</dbReference>
<dbReference type="Proteomes" id="UP000295375">
    <property type="component" value="Unassembled WGS sequence"/>
</dbReference>
<dbReference type="GO" id="GO:0016747">
    <property type="term" value="F:acyltransferase activity, transferring groups other than amino-acyl groups"/>
    <property type="evidence" value="ECO:0007669"/>
    <property type="project" value="InterPro"/>
</dbReference>
<keyword evidence="3" id="KW-1185">Reference proteome</keyword>
<gene>
    <name evidence="2" type="ORF">EV696_101282</name>
</gene>
<dbReference type="Pfam" id="PF13673">
    <property type="entry name" value="Acetyltransf_10"/>
    <property type="match status" value="1"/>
</dbReference>
<evidence type="ECO:0000313" key="3">
    <source>
        <dbReference type="Proteomes" id="UP000295375"/>
    </source>
</evidence>
<dbReference type="EMBL" id="SNYM01000001">
    <property type="protein sequence ID" value="TDQ51308.1"/>
    <property type="molecule type" value="Genomic_DNA"/>
</dbReference>
<dbReference type="InterPro" id="IPR016181">
    <property type="entry name" value="Acyl_CoA_acyltransferase"/>
</dbReference>
<organism evidence="2 3">
    <name type="scientific">Permianibacter aggregans</name>
    <dbReference type="NCBI Taxonomy" id="1510150"/>
    <lineage>
        <taxon>Bacteria</taxon>
        <taxon>Pseudomonadati</taxon>
        <taxon>Pseudomonadota</taxon>
        <taxon>Gammaproteobacteria</taxon>
        <taxon>Pseudomonadales</taxon>
        <taxon>Pseudomonadaceae</taxon>
        <taxon>Permianibacter</taxon>
    </lineage>
</organism>
<comment type="caution">
    <text evidence="2">The sequence shown here is derived from an EMBL/GenBank/DDBJ whole genome shotgun (WGS) entry which is preliminary data.</text>
</comment>
<dbReference type="PROSITE" id="PS51186">
    <property type="entry name" value="GNAT"/>
    <property type="match status" value="1"/>
</dbReference>
<reference evidence="2 3" key="1">
    <citation type="submission" date="2019-03" db="EMBL/GenBank/DDBJ databases">
        <title>Genomic Encyclopedia of Type Strains, Phase IV (KMG-IV): sequencing the most valuable type-strain genomes for metagenomic binning, comparative biology and taxonomic classification.</title>
        <authorList>
            <person name="Goeker M."/>
        </authorList>
    </citation>
    <scope>NUCLEOTIDE SEQUENCE [LARGE SCALE GENOMIC DNA]</scope>
    <source>
        <strain evidence="2 3">DSM 103792</strain>
    </source>
</reference>
<accession>A0A4R6UV96</accession>
<proteinExistence type="predicted"/>